<dbReference type="InterPro" id="IPR027388">
    <property type="entry name" value="Ku70_bridge/pillars_dom_sf"/>
</dbReference>
<dbReference type="Proteomes" id="UP000663845">
    <property type="component" value="Unassembled WGS sequence"/>
</dbReference>
<dbReference type="SUPFAM" id="SSF53300">
    <property type="entry name" value="vWA-like"/>
    <property type="match status" value="1"/>
</dbReference>
<feature type="domain" description="Ku" evidence="13">
    <location>
        <begin position="277"/>
        <end position="408"/>
    </location>
</feature>
<dbReference type="NCBIfam" id="TIGR00578">
    <property type="entry name" value="ku70"/>
    <property type="match status" value="1"/>
</dbReference>
<evidence type="ECO:0000256" key="9">
    <source>
        <dbReference type="ARBA" id="ARBA00023172"/>
    </source>
</evidence>
<evidence type="ECO:0000256" key="7">
    <source>
        <dbReference type="ARBA" id="ARBA00022840"/>
    </source>
</evidence>
<keyword evidence="4" id="KW-0227">DNA damage</keyword>
<dbReference type="GO" id="GO:0042162">
    <property type="term" value="F:telomeric DNA binding"/>
    <property type="evidence" value="ECO:0007669"/>
    <property type="project" value="InterPro"/>
</dbReference>
<dbReference type="GO" id="GO:0016787">
    <property type="term" value="F:hydrolase activity"/>
    <property type="evidence" value="ECO:0007669"/>
    <property type="project" value="UniProtKB-KW"/>
</dbReference>
<keyword evidence="12" id="KW-0175">Coiled coil</keyword>
<evidence type="ECO:0000256" key="1">
    <source>
        <dbReference type="ARBA" id="ARBA00004123"/>
    </source>
</evidence>
<organism evidence="14 15">
    <name type="scientific">Adineta steineri</name>
    <dbReference type="NCBI Taxonomy" id="433720"/>
    <lineage>
        <taxon>Eukaryota</taxon>
        <taxon>Metazoa</taxon>
        <taxon>Spiralia</taxon>
        <taxon>Gnathifera</taxon>
        <taxon>Rotifera</taxon>
        <taxon>Eurotatoria</taxon>
        <taxon>Bdelloidea</taxon>
        <taxon>Adinetida</taxon>
        <taxon>Adinetidae</taxon>
        <taxon>Adineta</taxon>
    </lineage>
</organism>
<dbReference type="GO" id="GO:0043564">
    <property type="term" value="C:Ku70:Ku80 complex"/>
    <property type="evidence" value="ECO:0007669"/>
    <property type="project" value="InterPro"/>
</dbReference>
<dbReference type="GO" id="GO:0006310">
    <property type="term" value="P:DNA recombination"/>
    <property type="evidence" value="ECO:0007669"/>
    <property type="project" value="UniProtKB-KW"/>
</dbReference>
<dbReference type="AlphaFoldDB" id="A0A815UJW2"/>
<evidence type="ECO:0000256" key="5">
    <source>
        <dbReference type="ARBA" id="ARBA00022801"/>
    </source>
</evidence>
<dbReference type="GO" id="GO:0005524">
    <property type="term" value="F:ATP binding"/>
    <property type="evidence" value="ECO:0007669"/>
    <property type="project" value="UniProtKB-KW"/>
</dbReference>
<keyword evidence="6" id="KW-0347">Helicase</keyword>
<accession>A0A815UJW2</accession>
<reference evidence="14" key="1">
    <citation type="submission" date="2021-02" db="EMBL/GenBank/DDBJ databases">
        <authorList>
            <person name="Nowell W R."/>
        </authorList>
    </citation>
    <scope>NUCLEOTIDE SEQUENCE</scope>
</reference>
<proteinExistence type="inferred from homology"/>
<evidence type="ECO:0000256" key="6">
    <source>
        <dbReference type="ARBA" id="ARBA00022806"/>
    </source>
</evidence>
<dbReference type="PANTHER" id="PTHR12604:SF2">
    <property type="entry name" value="X-RAY REPAIR CROSS-COMPLEMENTING PROTEIN 6"/>
    <property type="match status" value="1"/>
</dbReference>
<evidence type="ECO:0000256" key="8">
    <source>
        <dbReference type="ARBA" id="ARBA00023125"/>
    </source>
</evidence>
<dbReference type="InterPro" id="IPR036465">
    <property type="entry name" value="vWFA_dom_sf"/>
</dbReference>
<dbReference type="InterPro" id="IPR016194">
    <property type="entry name" value="SPOC-like_C_dom_sf"/>
</dbReference>
<evidence type="ECO:0000313" key="14">
    <source>
        <dbReference type="EMBL" id="CAF1517158.1"/>
    </source>
</evidence>
<comment type="similarity">
    <text evidence="2">Belongs to the ku70 family.</text>
</comment>
<keyword evidence="11" id="KW-0539">Nucleus</keyword>
<dbReference type="GO" id="GO:0000723">
    <property type="term" value="P:telomere maintenance"/>
    <property type="evidence" value="ECO:0007669"/>
    <property type="project" value="InterPro"/>
</dbReference>
<feature type="coiled-coil region" evidence="12">
    <location>
        <begin position="469"/>
        <end position="512"/>
    </location>
</feature>
<dbReference type="GO" id="GO:0004386">
    <property type="term" value="F:helicase activity"/>
    <property type="evidence" value="ECO:0007669"/>
    <property type="project" value="UniProtKB-KW"/>
</dbReference>
<dbReference type="InterPro" id="IPR006164">
    <property type="entry name" value="DNA_bd_Ku70/Ku80"/>
</dbReference>
<dbReference type="GO" id="GO:0003684">
    <property type="term" value="F:damaged DNA binding"/>
    <property type="evidence" value="ECO:0007669"/>
    <property type="project" value="InterPro"/>
</dbReference>
<keyword evidence="8" id="KW-0238">DNA-binding</keyword>
<evidence type="ECO:0000313" key="15">
    <source>
        <dbReference type="Proteomes" id="UP000663845"/>
    </source>
</evidence>
<gene>
    <name evidence="14" type="ORF">JYZ213_LOCUS44365</name>
</gene>
<name>A0A815UJW2_9BILA</name>
<dbReference type="GO" id="GO:0003690">
    <property type="term" value="F:double-stranded DNA binding"/>
    <property type="evidence" value="ECO:0007669"/>
    <property type="project" value="TreeGrafter"/>
</dbReference>
<dbReference type="SMART" id="SM00559">
    <property type="entry name" value="Ku78"/>
    <property type="match status" value="1"/>
</dbReference>
<dbReference type="GO" id="GO:0006303">
    <property type="term" value="P:double-strand break repair via nonhomologous end joining"/>
    <property type="evidence" value="ECO:0007669"/>
    <property type="project" value="InterPro"/>
</dbReference>
<feature type="non-terminal residue" evidence="14">
    <location>
        <position position="525"/>
    </location>
</feature>
<keyword evidence="10" id="KW-0234">DNA repair</keyword>
<dbReference type="Gene3D" id="2.40.290.10">
    <property type="match status" value="1"/>
</dbReference>
<dbReference type="SUPFAM" id="SSF100939">
    <property type="entry name" value="SPOC domain-like"/>
    <property type="match status" value="1"/>
</dbReference>
<evidence type="ECO:0000259" key="13">
    <source>
        <dbReference type="SMART" id="SM00559"/>
    </source>
</evidence>
<dbReference type="InterPro" id="IPR005161">
    <property type="entry name" value="Ku_N"/>
</dbReference>
<evidence type="ECO:0000256" key="12">
    <source>
        <dbReference type="SAM" id="Coils"/>
    </source>
</evidence>
<keyword evidence="7" id="KW-0067">ATP-binding</keyword>
<sequence length="525" mass="60339">TMESDSSIDDNNELETGFQLVMRACQSFYQSKIISNDKDLSGIILYGTEKNKNTFDFNHIYILHELAQPSAERIMQLEALSNKNTYKKTYNDLFGSTQSKNYSLNEALWTCSNLFANSPQRLTIKRVFIFTCNDQPHASNLTLERQAKQRAKDLNDVGIEVEVFPILTESITTFDYKKFFQDVLMLSDDELELRNNQAPTGRLNELLKLVYSKEHKKRAYCTVPFSLGETSDGTPLQFSVSVFNMVRPCPKPTKIKLDMKTNMETKIVTKHYLPETAEILMPSDIQYGIDVSNRRVLFDADEIKAIKKFSDPGFQILGFKNISCLLPHRYVKPDDFIYPDEKYVHGSSCLFNTLLKECLEKQMFILCQFTARRNTPLRLASNGFHLHYLPYADDIQTLSKNDIPRITNDEVDADTAATSSNDEINKLDDNVNLSAADFDFEDDDYNFSAFDFVTENGNDGFDPTTGGEIKRLKIQIETIKEQTKNSKKQDEKIDLKKQLRKCSKQMKTLKEQQSKQIIVLEFSKI</sequence>
<dbReference type="Gene3D" id="3.40.50.410">
    <property type="entry name" value="von Willebrand factor, type A domain"/>
    <property type="match status" value="1"/>
</dbReference>
<evidence type="ECO:0000256" key="10">
    <source>
        <dbReference type="ARBA" id="ARBA00023204"/>
    </source>
</evidence>
<comment type="subcellular location">
    <subcellularLocation>
        <location evidence="1">Nucleus</location>
    </subcellularLocation>
</comment>
<evidence type="ECO:0000256" key="11">
    <source>
        <dbReference type="ARBA" id="ARBA00023242"/>
    </source>
</evidence>
<dbReference type="Pfam" id="PF02735">
    <property type="entry name" value="Ku"/>
    <property type="match status" value="1"/>
</dbReference>
<comment type="caution">
    <text evidence="14">The sequence shown here is derived from an EMBL/GenBank/DDBJ whole genome shotgun (WGS) entry which is preliminary data.</text>
</comment>
<dbReference type="PANTHER" id="PTHR12604">
    <property type="entry name" value="KU AUTOANTIGEN DNA HELICASE"/>
    <property type="match status" value="1"/>
</dbReference>
<keyword evidence="9" id="KW-0233">DNA recombination</keyword>
<protein>
    <recommendedName>
        <fullName evidence="13">Ku domain-containing protein</fullName>
    </recommendedName>
</protein>
<keyword evidence="5" id="KW-0378">Hydrolase</keyword>
<keyword evidence="3" id="KW-0547">Nucleotide-binding</keyword>
<evidence type="ECO:0000256" key="2">
    <source>
        <dbReference type="ARBA" id="ARBA00005240"/>
    </source>
</evidence>
<dbReference type="EMBL" id="CAJNOG010002779">
    <property type="protein sequence ID" value="CAF1517158.1"/>
    <property type="molecule type" value="Genomic_DNA"/>
</dbReference>
<dbReference type="Pfam" id="PF03731">
    <property type="entry name" value="Ku_N"/>
    <property type="match status" value="1"/>
</dbReference>
<dbReference type="Gene3D" id="4.10.970.10">
    <property type="entry name" value="Ku70, bridge and pillars"/>
    <property type="match status" value="1"/>
</dbReference>
<evidence type="ECO:0000256" key="4">
    <source>
        <dbReference type="ARBA" id="ARBA00022763"/>
    </source>
</evidence>
<dbReference type="InterPro" id="IPR006165">
    <property type="entry name" value="Ku70"/>
</dbReference>
<evidence type="ECO:0000256" key="3">
    <source>
        <dbReference type="ARBA" id="ARBA00022741"/>
    </source>
</evidence>